<dbReference type="EMBL" id="CP002529">
    <property type="protein sequence ID" value="ADY01306.1"/>
    <property type="molecule type" value="Genomic_DNA"/>
</dbReference>
<accession>F0QY69</accession>
<proteinExistence type="predicted"/>
<dbReference type="AlphaFoldDB" id="F0QY69"/>
<dbReference type="HOGENOM" id="CLU_501196_0_0_2"/>
<dbReference type="KEGG" id="vmo:VMUT_1101"/>
<dbReference type="eggNOG" id="arCOG06000">
    <property type="taxonomic scope" value="Archaea"/>
</dbReference>
<reference evidence="1 2" key="1">
    <citation type="journal article" date="2011" name="J. Bacteriol.">
        <title>Complete genome sequence of 'Vulcanisaeta moutnovskia' strain 768-28, a novel member of the hyperthermophilic crenarchaeal genus vulcanisaeta.</title>
        <authorList>
            <person name="Gumerov V.M."/>
            <person name="Mardanov A.V."/>
            <person name="Beletsky A.V."/>
            <person name="Prokofeva M.I."/>
            <person name="Bonch-Osmolovskaya E.A."/>
            <person name="Ravin N.V."/>
            <person name="Skryabin K.G."/>
        </authorList>
    </citation>
    <scope>NUCLEOTIDE SEQUENCE [LARGE SCALE GENOMIC DNA]</scope>
    <source>
        <strain evidence="1 2">768-28</strain>
    </source>
</reference>
<dbReference type="RefSeq" id="WP_013604468.1">
    <property type="nucleotide sequence ID" value="NC_015151.1"/>
</dbReference>
<evidence type="ECO:0000313" key="1">
    <source>
        <dbReference type="EMBL" id="ADY01306.1"/>
    </source>
</evidence>
<organism evidence="1 2">
    <name type="scientific">Vulcanisaeta moutnovskia (strain 768-28)</name>
    <dbReference type="NCBI Taxonomy" id="985053"/>
    <lineage>
        <taxon>Archaea</taxon>
        <taxon>Thermoproteota</taxon>
        <taxon>Thermoprotei</taxon>
        <taxon>Thermoproteales</taxon>
        <taxon>Thermoproteaceae</taxon>
        <taxon>Vulcanisaeta</taxon>
    </lineage>
</organism>
<dbReference type="Proteomes" id="UP000007485">
    <property type="component" value="Chromosome"/>
</dbReference>
<gene>
    <name evidence="1" type="ordered locus">VMUT_1101</name>
</gene>
<keyword evidence="2" id="KW-1185">Reference proteome</keyword>
<dbReference type="STRING" id="985053.VMUT_1101"/>
<protein>
    <submittedName>
        <fullName evidence="1">Uncharacterized protein</fullName>
    </submittedName>
</protein>
<evidence type="ECO:0000313" key="2">
    <source>
        <dbReference type="Proteomes" id="UP000007485"/>
    </source>
</evidence>
<sequence length="543" mass="58380">MDIIRLIAILVAVAIVVAYIVINNVPTNIHNYITQPISIVNDSLSKISSSVITPNIELNTQGLLSVLSSINNGAGLLHMHIPSAPMNVTGGLSFEVPKLPTSINGTLDMSVQPYNERAMTLLITNHLNCTVVINNITGNYITMNRQYTVPPQGTASIALTITNAQALYQSYTAGEEAITMNLTACGVGITTEGILGKTTSVQLSIPNLSGGYVRIVVRNNYPFMVTIYNITGRYITLVSPVEVPPNSTASAEFHVWNYTGFYALYQEGEEVVNASMNLGGTVISGEFILSRGINATPISTGGVLRVNVENPLNTEVIIYELRGQYIELASPPQVVPPGSSYITINVSNYLGLYRGIAMGNEDVLIKLGINGINLTMVTPLSTTAGLSDLRGAILSIPVENPTSHAITIYNITSPILHLMNTTTIPPIGETVLRFLMTNITNPVGKNVTILLGIMGVNLTEEFTIGSTGLEPTIIEIPIKNPLGVPMEIINITNQYVHLMAPVEIPPNSTGILRLRVTNASALNEYVNVTVMVGSTMVRLRVRP</sequence>
<name>F0QY69_VULM7</name>
<dbReference type="OrthoDB" id="40580at2157"/>
<dbReference type="GeneID" id="10288753"/>